<protein>
    <submittedName>
        <fullName evidence="1">Uncharacterized protein</fullName>
    </submittedName>
</protein>
<proteinExistence type="predicted"/>
<dbReference type="Proteomes" id="UP000282106">
    <property type="component" value="Unassembled WGS sequence"/>
</dbReference>
<dbReference type="RefSeq" id="WP_123212269.1">
    <property type="nucleotide sequence ID" value="NZ_RJVO01000006.1"/>
</dbReference>
<sequence length="142" mass="15985">MRARQLLAVFQAGERLPQNHQDMAQLLAEVFGRKPKPQPLNNQPLPLASARGKMWTSMRIQRDFTAQSVAAASETEVQAVRKYIKALIAAGYVRLERQTSFEVGDHSAYSLLRNTGPYAPRVRSRGCAIYDVNLNQEVTRDD</sequence>
<comment type="caution">
    <text evidence="1">The sequence shown here is derived from an EMBL/GenBank/DDBJ whole genome shotgun (WGS) entry which is preliminary data.</text>
</comment>
<evidence type="ECO:0000313" key="1">
    <source>
        <dbReference type="EMBL" id="ROH88647.1"/>
    </source>
</evidence>
<dbReference type="AlphaFoldDB" id="A0A3N0V779"/>
<dbReference type="EMBL" id="RJVO01000006">
    <property type="protein sequence ID" value="ROH88647.1"/>
    <property type="molecule type" value="Genomic_DNA"/>
</dbReference>
<keyword evidence="2" id="KW-1185">Reference proteome</keyword>
<gene>
    <name evidence="1" type="ORF">ED208_12575</name>
</gene>
<evidence type="ECO:0000313" key="2">
    <source>
        <dbReference type="Proteomes" id="UP000282106"/>
    </source>
</evidence>
<organism evidence="1 2">
    <name type="scientific">Stagnimonas aquatica</name>
    <dbReference type="NCBI Taxonomy" id="2689987"/>
    <lineage>
        <taxon>Bacteria</taxon>
        <taxon>Pseudomonadati</taxon>
        <taxon>Pseudomonadota</taxon>
        <taxon>Gammaproteobacteria</taxon>
        <taxon>Nevskiales</taxon>
        <taxon>Nevskiaceae</taxon>
        <taxon>Stagnimonas</taxon>
    </lineage>
</organism>
<dbReference type="InParanoid" id="A0A3N0V779"/>
<name>A0A3N0V779_9GAMM</name>
<accession>A0A3N0V779</accession>
<reference evidence="1 2" key="1">
    <citation type="submission" date="2018-10" db="EMBL/GenBank/DDBJ databases">
        <authorList>
            <person name="Chen W.-M."/>
        </authorList>
    </citation>
    <scope>NUCLEOTIDE SEQUENCE [LARGE SCALE GENOMIC DNA]</scope>
    <source>
        <strain evidence="1 2">THS-13</strain>
    </source>
</reference>